<evidence type="ECO:0000256" key="10">
    <source>
        <dbReference type="ARBA" id="ARBA00022984"/>
    </source>
</evidence>
<protein>
    <recommendedName>
        <fullName evidence="4">serine-type D-Ala-D-Ala carboxypeptidase</fullName>
        <ecNumber evidence="4">3.4.16.4</ecNumber>
    </recommendedName>
</protein>
<dbReference type="AlphaFoldDB" id="A0A9D1M1C9"/>
<dbReference type="GO" id="GO:0009002">
    <property type="term" value="F:serine-type D-Ala-D-Ala carboxypeptidase activity"/>
    <property type="evidence" value="ECO:0007669"/>
    <property type="project" value="UniProtKB-EC"/>
</dbReference>
<evidence type="ECO:0000313" key="19">
    <source>
        <dbReference type="EMBL" id="HIU51869.1"/>
    </source>
</evidence>
<feature type="active site" evidence="13">
    <location>
        <position position="122"/>
    </location>
</feature>
<evidence type="ECO:0000256" key="11">
    <source>
        <dbReference type="ARBA" id="ARBA00023316"/>
    </source>
</evidence>
<evidence type="ECO:0000256" key="14">
    <source>
        <dbReference type="PIRSR" id="PIRSR618044-2"/>
    </source>
</evidence>
<evidence type="ECO:0000256" key="8">
    <source>
        <dbReference type="ARBA" id="ARBA00022801"/>
    </source>
</evidence>
<dbReference type="PANTHER" id="PTHR21581:SF6">
    <property type="entry name" value="TRAFFICKING PROTEIN PARTICLE COMPLEX SUBUNIT 12"/>
    <property type="match status" value="1"/>
</dbReference>
<keyword evidence="11" id="KW-0961">Cell wall biogenesis/degradation</keyword>
<comment type="catalytic activity">
    <reaction evidence="12">
        <text>Preferential cleavage: (Ac)2-L-Lys-D-Ala-|-D-Ala. Also transpeptidation of peptidyl-alanyl moieties that are N-acyl substituents of D-alanine.</text>
        <dbReference type="EC" id="3.4.16.4"/>
    </reaction>
</comment>
<feature type="binding site" evidence="14">
    <location>
        <position position="236"/>
    </location>
    <ligand>
        <name>substrate</name>
    </ligand>
</feature>
<dbReference type="SUPFAM" id="SSF56601">
    <property type="entry name" value="beta-lactamase/transpeptidase-like"/>
    <property type="match status" value="1"/>
</dbReference>
<evidence type="ECO:0000256" key="2">
    <source>
        <dbReference type="ARBA" id="ARBA00004752"/>
    </source>
</evidence>
<dbReference type="PRINTS" id="PR00725">
    <property type="entry name" value="DADACBPTASE1"/>
</dbReference>
<keyword evidence="6" id="KW-0645">Protease</keyword>
<keyword evidence="9" id="KW-0133">Cell shape</keyword>
<sequence length="426" mass="47758">MKKKSAMIAILSIIILLIQAMTINAQAVEINLEIETPAAILIESKTGRVLYEKNANQKMFPASTTKLMTALLVIENVANIEDKTTISYQAIHDVPAGYSTDLLKVGEEMSIKDLLYALLVKSSNEAANVLAEHVGGSIESFVSMMNTRAIELGCTNTNFQNPIGVHNENHYSTAYDLSLIAREAMKNETIREMVATASYTLPKTNIYDRVDRTIITTNDLIRKSSKYYYEYAIGIKTGFTSQAKNCLVAGAKKDDLELIAVLLGAEKYNSNRESTRDVDAKNLFEYVFNNFSEKEILKKDEVVKQIEIKNATKETKNLDLVAANQIETLVTNDQVNKKDSAEITLNGDLKAPIKKGDVVGKVRYEIDGIEYTSDLIAGKDVEKSYAFIIMIVILIFLLIIAFMLQKKQKRKKRKGKRKNYKTYGRN</sequence>
<comment type="function">
    <text evidence="1">Removes C-terminal D-alanyl residues from sugar-peptide cell wall precursors.</text>
</comment>
<dbReference type="InterPro" id="IPR037167">
    <property type="entry name" value="Peptidase_S11_C_sf"/>
</dbReference>
<feature type="active site" description="Acyl-ester intermediate" evidence="13">
    <location>
        <position position="63"/>
    </location>
</feature>
<keyword evidence="7 17" id="KW-0732">Signal</keyword>
<feature type="signal peptide" evidence="17">
    <location>
        <begin position="1"/>
        <end position="27"/>
    </location>
</feature>
<dbReference type="Gene3D" id="2.60.410.10">
    <property type="entry name" value="D-Ala-D-Ala carboxypeptidase, C-terminal domain"/>
    <property type="match status" value="1"/>
</dbReference>
<dbReference type="InterPro" id="IPR001967">
    <property type="entry name" value="Peptidase_S11_N"/>
</dbReference>
<evidence type="ECO:0000256" key="5">
    <source>
        <dbReference type="ARBA" id="ARBA00022645"/>
    </source>
</evidence>
<feature type="active site" description="Proton acceptor" evidence="13">
    <location>
        <position position="66"/>
    </location>
</feature>
<dbReference type="Proteomes" id="UP000824093">
    <property type="component" value="Unassembled WGS sequence"/>
</dbReference>
<dbReference type="Gene3D" id="3.40.710.10">
    <property type="entry name" value="DD-peptidase/beta-lactamase superfamily"/>
    <property type="match status" value="1"/>
</dbReference>
<keyword evidence="16" id="KW-0812">Transmembrane</keyword>
<dbReference type="Pfam" id="PF00768">
    <property type="entry name" value="Peptidase_S11"/>
    <property type="match status" value="1"/>
</dbReference>
<evidence type="ECO:0000256" key="1">
    <source>
        <dbReference type="ARBA" id="ARBA00003217"/>
    </source>
</evidence>
<evidence type="ECO:0000256" key="4">
    <source>
        <dbReference type="ARBA" id="ARBA00012448"/>
    </source>
</evidence>
<keyword evidence="5 19" id="KW-0121">Carboxypeptidase</keyword>
<keyword evidence="16" id="KW-1133">Transmembrane helix</keyword>
<evidence type="ECO:0000256" key="6">
    <source>
        <dbReference type="ARBA" id="ARBA00022670"/>
    </source>
</evidence>
<dbReference type="GO" id="GO:0008360">
    <property type="term" value="P:regulation of cell shape"/>
    <property type="evidence" value="ECO:0007669"/>
    <property type="project" value="UniProtKB-KW"/>
</dbReference>
<evidence type="ECO:0000256" key="16">
    <source>
        <dbReference type="SAM" id="Phobius"/>
    </source>
</evidence>
<evidence type="ECO:0000256" key="9">
    <source>
        <dbReference type="ARBA" id="ARBA00022960"/>
    </source>
</evidence>
<keyword evidence="8" id="KW-0378">Hydrolase</keyword>
<evidence type="ECO:0000256" key="17">
    <source>
        <dbReference type="SAM" id="SignalP"/>
    </source>
</evidence>
<reference evidence="19" key="1">
    <citation type="submission" date="2020-10" db="EMBL/GenBank/DDBJ databases">
        <authorList>
            <person name="Gilroy R."/>
        </authorList>
    </citation>
    <scope>NUCLEOTIDE SEQUENCE</scope>
    <source>
        <strain evidence="19">CHK195-15760</strain>
    </source>
</reference>
<feature type="transmembrane region" description="Helical" evidence="16">
    <location>
        <begin position="385"/>
        <end position="404"/>
    </location>
</feature>
<keyword evidence="10" id="KW-0573">Peptidoglycan synthesis</keyword>
<dbReference type="SMART" id="SM00936">
    <property type="entry name" value="PBP5_C"/>
    <property type="match status" value="1"/>
</dbReference>
<dbReference type="InterPro" id="IPR018044">
    <property type="entry name" value="Peptidase_S11"/>
</dbReference>
<keyword evidence="16" id="KW-0472">Membrane</keyword>
<dbReference type="EMBL" id="DVNH01000029">
    <property type="protein sequence ID" value="HIU51869.1"/>
    <property type="molecule type" value="Genomic_DNA"/>
</dbReference>
<feature type="chain" id="PRO_5038614756" description="serine-type D-Ala-D-Ala carboxypeptidase" evidence="17">
    <location>
        <begin position="28"/>
        <end position="426"/>
    </location>
</feature>
<evidence type="ECO:0000256" key="12">
    <source>
        <dbReference type="ARBA" id="ARBA00034000"/>
    </source>
</evidence>
<dbReference type="GO" id="GO:0071555">
    <property type="term" value="P:cell wall organization"/>
    <property type="evidence" value="ECO:0007669"/>
    <property type="project" value="UniProtKB-KW"/>
</dbReference>
<dbReference type="Pfam" id="PF07943">
    <property type="entry name" value="PBP5_C"/>
    <property type="match status" value="1"/>
</dbReference>
<reference evidence="19" key="2">
    <citation type="journal article" date="2021" name="PeerJ">
        <title>Extensive microbial diversity within the chicken gut microbiome revealed by metagenomics and culture.</title>
        <authorList>
            <person name="Gilroy R."/>
            <person name="Ravi A."/>
            <person name="Getino M."/>
            <person name="Pursley I."/>
            <person name="Horton D.L."/>
            <person name="Alikhan N.F."/>
            <person name="Baker D."/>
            <person name="Gharbi K."/>
            <person name="Hall N."/>
            <person name="Watson M."/>
            <person name="Adriaenssens E.M."/>
            <person name="Foster-Nyarko E."/>
            <person name="Jarju S."/>
            <person name="Secka A."/>
            <person name="Antonio M."/>
            <person name="Oren A."/>
            <person name="Chaudhuri R.R."/>
            <person name="La Ragione R."/>
            <person name="Hildebrand F."/>
            <person name="Pallen M.J."/>
        </authorList>
    </citation>
    <scope>NUCLEOTIDE SEQUENCE</scope>
    <source>
        <strain evidence="19">CHK195-15760</strain>
    </source>
</reference>
<comment type="similarity">
    <text evidence="3 15">Belongs to the peptidase S11 family.</text>
</comment>
<evidence type="ECO:0000256" key="15">
    <source>
        <dbReference type="RuleBase" id="RU004016"/>
    </source>
</evidence>
<comment type="caution">
    <text evidence="19">The sequence shown here is derived from an EMBL/GenBank/DDBJ whole genome shotgun (WGS) entry which is preliminary data.</text>
</comment>
<evidence type="ECO:0000313" key="20">
    <source>
        <dbReference type="Proteomes" id="UP000824093"/>
    </source>
</evidence>
<dbReference type="GO" id="GO:0009252">
    <property type="term" value="P:peptidoglycan biosynthetic process"/>
    <property type="evidence" value="ECO:0007669"/>
    <property type="project" value="UniProtKB-KW"/>
</dbReference>
<gene>
    <name evidence="19" type="ORF">IAB70_04535</name>
</gene>
<evidence type="ECO:0000256" key="3">
    <source>
        <dbReference type="ARBA" id="ARBA00007164"/>
    </source>
</evidence>
<evidence type="ECO:0000259" key="18">
    <source>
        <dbReference type="SMART" id="SM00936"/>
    </source>
</evidence>
<dbReference type="InterPro" id="IPR012907">
    <property type="entry name" value="Peptidase_S11_C"/>
</dbReference>
<dbReference type="InterPro" id="IPR012338">
    <property type="entry name" value="Beta-lactam/transpept-like"/>
</dbReference>
<proteinExistence type="inferred from homology"/>
<dbReference type="GO" id="GO:0006508">
    <property type="term" value="P:proteolysis"/>
    <property type="evidence" value="ECO:0007669"/>
    <property type="project" value="UniProtKB-KW"/>
</dbReference>
<evidence type="ECO:0000256" key="7">
    <source>
        <dbReference type="ARBA" id="ARBA00022729"/>
    </source>
</evidence>
<dbReference type="EC" id="3.4.16.4" evidence="4"/>
<name>A0A9D1M1C9_9FIRM</name>
<dbReference type="SUPFAM" id="SSF69189">
    <property type="entry name" value="Penicillin-binding protein associated domain"/>
    <property type="match status" value="1"/>
</dbReference>
<accession>A0A9D1M1C9</accession>
<organism evidence="19 20">
    <name type="scientific">Candidatus Merdicola faecigallinarum</name>
    <dbReference type="NCBI Taxonomy" id="2840862"/>
    <lineage>
        <taxon>Bacteria</taxon>
        <taxon>Bacillati</taxon>
        <taxon>Bacillota</taxon>
        <taxon>Clostridia</taxon>
        <taxon>Candidatus Merdicola</taxon>
    </lineage>
</organism>
<feature type="domain" description="Peptidase S11 D-Ala-D-Ala carboxypeptidase A C-terminal" evidence="18">
    <location>
        <begin position="291"/>
        <end position="383"/>
    </location>
</feature>
<comment type="pathway">
    <text evidence="2">Cell wall biogenesis; peptidoglycan biosynthesis.</text>
</comment>
<evidence type="ECO:0000256" key="13">
    <source>
        <dbReference type="PIRSR" id="PIRSR618044-1"/>
    </source>
</evidence>
<dbReference type="InterPro" id="IPR015956">
    <property type="entry name" value="Peniciliin-bd_prot_C_sf"/>
</dbReference>
<dbReference type="PANTHER" id="PTHR21581">
    <property type="entry name" value="D-ALANYL-D-ALANINE CARBOXYPEPTIDASE"/>
    <property type="match status" value="1"/>
</dbReference>